<dbReference type="EMBL" id="BAZW01000003">
    <property type="protein sequence ID" value="GAO28584.1"/>
    <property type="molecule type" value="Genomic_DNA"/>
</dbReference>
<proteinExistence type="predicted"/>
<sequence>MVFTTSGSLNVYDGFRFKYIHRKTSDIHPLKKYDGHYRMYQSEDSLLWIKDAQKLMCVDLHQEEYLSDLGKYFKQRGINEEVEDFFVDSEQRWWCLTAEGLLQYDTSELLEISDNIGRLQDLASDKDHLYLFYNTGAVVCYDLKTKAKSYVESAYPVDEQAHFSNTSLVVKGNDGFFQLRNGSKGGFFFFDPQKRSWEKWLETEYTLNTLVVAGDGRAYISCTNGFWVIDRKKGDKQYFPNLKTVNGSTIHTEVSTLFFDKQGGLWLGTFNRGLLYHHPSRYKFVHIGRTYFPESSVNDVIVQSFAEDAFGNIYLRTETEFYQFKALEASGYNLLPVSRDLLPNQVFEKLNEDTRQVFQGHSYPAFHMDGRGWKWLGTPDGLKLVRPEQQEEQMFFTEDGLSNNFIHAILEDRQHHLWITTSYGLSKVLVDSVNENIQFINYNSLDGTLEGEYADGAAFEARDGTFILAG</sequence>
<gene>
    <name evidence="1" type="ORF">JCM15548_1698</name>
</gene>
<dbReference type="Pfam" id="PF07494">
    <property type="entry name" value="Reg_prop"/>
    <property type="match status" value="2"/>
</dbReference>
<evidence type="ECO:0000313" key="2">
    <source>
        <dbReference type="Proteomes" id="UP000032900"/>
    </source>
</evidence>
<reference evidence="1 2" key="1">
    <citation type="journal article" date="2015" name="Microbes Environ.">
        <title>Distribution and evolution of nitrogen fixation genes in the phylum bacteroidetes.</title>
        <authorList>
            <person name="Inoue J."/>
            <person name="Oshima K."/>
            <person name="Suda W."/>
            <person name="Sakamoto M."/>
            <person name="Iino T."/>
            <person name="Noda S."/>
            <person name="Hongoh Y."/>
            <person name="Hattori M."/>
            <person name="Ohkuma M."/>
        </authorList>
    </citation>
    <scope>NUCLEOTIDE SEQUENCE [LARGE SCALE GENOMIC DNA]</scope>
    <source>
        <strain evidence="1">JCM 15548</strain>
    </source>
</reference>
<dbReference type="InterPro" id="IPR011110">
    <property type="entry name" value="Reg_prop"/>
</dbReference>
<comment type="caution">
    <text evidence="1">The sequence shown here is derived from an EMBL/GenBank/DDBJ whole genome shotgun (WGS) entry which is preliminary data.</text>
</comment>
<protein>
    <submittedName>
        <fullName evidence="1">Transcriptional regulator</fullName>
    </submittedName>
</protein>
<name>A0A0E9LTJ8_9BACT</name>
<dbReference type="Proteomes" id="UP000032900">
    <property type="component" value="Unassembled WGS sequence"/>
</dbReference>
<accession>A0A0E9LTJ8</accession>
<dbReference type="SUPFAM" id="SSF63829">
    <property type="entry name" value="Calcium-dependent phosphotriesterase"/>
    <property type="match status" value="1"/>
</dbReference>
<dbReference type="AlphaFoldDB" id="A0A0E9LTJ8"/>
<dbReference type="STRING" id="1236989.JCM15548_1698"/>
<organism evidence="1 2">
    <name type="scientific">Geofilum rubicundum JCM 15548</name>
    <dbReference type="NCBI Taxonomy" id="1236989"/>
    <lineage>
        <taxon>Bacteria</taxon>
        <taxon>Pseudomonadati</taxon>
        <taxon>Bacteroidota</taxon>
        <taxon>Bacteroidia</taxon>
        <taxon>Marinilabiliales</taxon>
        <taxon>Marinilabiliaceae</taxon>
        <taxon>Geofilum</taxon>
    </lineage>
</organism>
<keyword evidence="2" id="KW-1185">Reference proteome</keyword>
<dbReference type="RefSeq" id="WP_227625367.1">
    <property type="nucleotide sequence ID" value="NZ_BAZW01000003.1"/>
</dbReference>
<dbReference type="InterPro" id="IPR015943">
    <property type="entry name" value="WD40/YVTN_repeat-like_dom_sf"/>
</dbReference>
<dbReference type="Gene3D" id="2.130.10.10">
    <property type="entry name" value="YVTN repeat-like/Quinoprotein amine dehydrogenase"/>
    <property type="match status" value="3"/>
</dbReference>
<evidence type="ECO:0000313" key="1">
    <source>
        <dbReference type="EMBL" id="GAO28584.1"/>
    </source>
</evidence>